<dbReference type="InterPro" id="IPR045587">
    <property type="entry name" value="FKTN_N"/>
</dbReference>
<keyword evidence="2" id="KW-0812">Transmembrane</keyword>
<evidence type="ECO:0000313" key="7">
    <source>
        <dbReference type="EMBL" id="RWS29852.1"/>
    </source>
</evidence>
<feature type="domain" description="LicD/FKTN/FKRP nucleotidyltransferase" evidence="5">
    <location>
        <begin position="275"/>
        <end position="318"/>
    </location>
</feature>
<dbReference type="STRING" id="299467.A0A443SQT9"/>
<evidence type="ECO:0000256" key="4">
    <source>
        <dbReference type="ARBA" id="ARBA00023136"/>
    </source>
</evidence>
<keyword evidence="3" id="KW-1133">Transmembrane helix</keyword>
<evidence type="ECO:0000259" key="5">
    <source>
        <dbReference type="Pfam" id="PF04991"/>
    </source>
</evidence>
<dbReference type="PANTHER" id="PTHR15407:SF28">
    <property type="entry name" value="RIBITOL-5-PHOSPHATE TRANSFERASE FKTN"/>
    <property type="match status" value="1"/>
</dbReference>
<feature type="non-terminal residue" evidence="7">
    <location>
        <position position="370"/>
    </location>
</feature>
<feature type="domain" description="Ribitol-5-phosphate transferase FKTN N-terminal" evidence="6">
    <location>
        <begin position="34"/>
        <end position="261"/>
    </location>
</feature>
<evidence type="ECO:0000256" key="3">
    <source>
        <dbReference type="ARBA" id="ARBA00022989"/>
    </source>
</evidence>
<protein>
    <submittedName>
        <fullName evidence="7">Fukutin-like protein</fullName>
    </submittedName>
</protein>
<evidence type="ECO:0000256" key="2">
    <source>
        <dbReference type="ARBA" id="ARBA00022692"/>
    </source>
</evidence>
<dbReference type="GO" id="GO:0009100">
    <property type="term" value="P:glycoprotein metabolic process"/>
    <property type="evidence" value="ECO:0007669"/>
    <property type="project" value="UniProtKB-ARBA"/>
</dbReference>
<reference evidence="7 8" key="1">
    <citation type="journal article" date="2018" name="Gigascience">
        <title>Genomes of trombidid mites reveal novel predicted allergens and laterally-transferred genes associated with secondary metabolism.</title>
        <authorList>
            <person name="Dong X."/>
            <person name="Chaisiri K."/>
            <person name="Xia D."/>
            <person name="Armstrong S.D."/>
            <person name="Fang Y."/>
            <person name="Donnelly M.J."/>
            <person name="Kadowaki T."/>
            <person name="McGarry J.W."/>
            <person name="Darby A.C."/>
            <person name="Makepeace B.L."/>
        </authorList>
    </citation>
    <scope>NUCLEOTIDE SEQUENCE [LARGE SCALE GENOMIC DNA]</scope>
    <source>
        <strain evidence="7">UoL-UT</strain>
    </source>
</reference>
<dbReference type="InterPro" id="IPR007074">
    <property type="entry name" value="LicD/FKTN/FKRP_NTP_transf"/>
</dbReference>
<dbReference type="Pfam" id="PF19737">
    <property type="entry name" value="FKTN_N"/>
    <property type="match status" value="1"/>
</dbReference>
<dbReference type="Proteomes" id="UP000288716">
    <property type="component" value="Unassembled WGS sequence"/>
</dbReference>
<keyword evidence="8" id="KW-1185">Reference proteome</keyword>
<dbReference type="InterPro" id="IPR009644">
    <property type="entry name" value="FKTN/MNN4/W02B3.4-1"/>
</dbReference>
<proteinExistence type="predicted"/>
<dbReference type="EMBL" id="NCKV01000740">
    <property type="protein sequence ID" value="RWS29852.1"/>
    <property type="molecule type" value="Genomic_DNA"/>
</dbReference>
<name>A0A443SQT9_9ACAR</name>
<dbReference type="GO" id="GO:0000139">
    <property type="term" value="C:Golgi membrane"/>
    <property type="evidence" value="ECO:0007669"/>
    <property type="project" value="TreeGrafter"/>
</dbReference>
<comment type="caution">
    <text evidence="7">The sequence shown here is derived from an EMBL/GenBank/DDBJ whole genome shotgun (WGS) entry which is preliminary data.</text>
</comment>
<comment type="subcellular location">
    <subcellularLocation>
        <location evidence="1">Membrane</location>
        <topology evidence="1">Single-pass membrane protein</topology>
    </subcellularLocation>
</comment>
<dbReference type="Pfam" id="PF04991">
    <property type="entry name" value="LicD"/>
    <property type="match status" value="1"/>
</dbReference>
<gene>
    <name evidence="7" type="ORF">B4U80_11185</name>
</gene>
<dbReference type="AlphaFoldDB" id="A0A443SQT9"/>
<keyword evidence="4" id="KW-0472">Membrane</keyword>
<dbReference type="PANTHER" id="PTHR15407">
    <property type="entry name" value="FUKUTIN-RELATED"/>
    <property type="match status" value="1"/>
</dbReference>
<dbReference type="OrthoDB" id="444255at2759"/>
<accession>A0A443SQT9</accession>
<dbReference type="VEuPathDB" id="VectorBase:LDEU002188"/>
<evidence type="ECO:0000313" key="8">
    <source>
        <dbReference type="Proteomes" id="UP000288716"/>
    </source>
</evidence>
<evidence type="ECO:0000256" key="1">
    <source>
        <dbReference type="ARBA" id="ARBA00004167"/>
    </source>
</evidence>
<sequence length="370" mass="42502">MIKAQLLFIIAITSGFLLTIQLISLQHIVTKGKNELNAVWSLLQVVSNESLVHNIPLFIIDSLILSNLNNFSNEYTYCRVLCRGQKVTTFATFGHFATYLQLSKVISSLRKRRFTVIENSDFDPTLTHLNIRVSQPLHLIVFDEKDSNNTAVHIVILYERLSSKFWWRGPLSLTDFEKRILHRRGIRRADINDEASIYEKVEVKLAVVDGLILGVPTDKRPFLLPASSIKFIECNKTQAKQFYNENPRDESDKAVVFRTKATNLLRKVKAILDKLEIPFWLSSGTCLGYFRECDWISYTQDVDIGIAIKDYKPSLIDAFSINNLPLLHVFGKPEDSFELSFRDGYLKLDIFFFYEESDVMWNGGTQARTG</sequence>
<organism evidence="7 8">
    <name type="scientific">Leptotrombidium deliense</name>
    <dbReference type="NCBI Taxonomy" id="299467"/>
    <lineage>
        <taxon>Eukaryota</taxon>
        <taxon>Metazoa</taxon>
        <taxon>Ecdysozoa</taxon>
        <taxon>Arthropoda</taxon>
        <taxon>Chelicerata</taxon>
        <taxon>Arachnida</taxon>
        <taxon>Acari</taxon>
        <taxon>Acariformes</taxon>
        <taxon>Trombidiformes</taxon>
        <taxon>Prostigmata</taxon>
        <taxon>Anystina</taxon>
        <taxon>Parasitengona</taxon>
        <taxon>Trombiculoidea</taxon>
        <taxon>Trombiculidae</taxon>
        <taxon>Leptotrombidium</taxon>
    </lineage>
</organism>
<evidence type="ECO:0000259" key="6">
    <source>
        <dbReference type="Pfam" id="PF19737"/>
    </source>
</evidence>